<keyword evidence="3" id="KW-1185">Reference proteome</keyword>
<dbReference type="InterPro" id="IPR046081">
    <property type="entry name" value="DUF6099"/>
</dbReference>
<reference evidence="2" key="1">
    <citation type="submission" date="2022-10" db="EMBL/GenBank/DDBJ databases">
        <title>Streptomyces beihaiensis sp. nov., a chitin degrading actinobacterium, isolated from shrimp pond soil.</title>
        <authorList>
            <person name="Xie J."/>
            <person name="Shen N."/>
        </authorList>
    </citation>
    <scope>NUCLEOTIDE SEQUENCE</scope>
    <source>
        <strain evidence="2">GXMU-J5</strain>
    </source>
</reference>
<evidence type="ECO:0000313" key="3">
    <source>
        <dbReference type="Proteomes" id="UP001163064"/>
    </source>
</evidence>
<feature type="region of interest" description="Disordered" evidence="1">
    <location>
        <begin position="142"/>
        <end position="185"/>
    </location>
</feature>
<comment type="caution">
    <text evidence="2">The sequence shown here is derived from an EMBL/GenBank/DDBJ whole genome shotgun (WGS) entry which is preliminary data.</text>
</comment>
<name>A0ABT3U132_9ACTN</name>
<proteinExistence type="predicted"/>
<dbReference type="EMBL" id="JAPHNL010000253">
    <property type="protein sequence ID" value="MCX3061960.1"/>
    <property type="molecule type" value="Genomic_DNA"/>
</dbReference>
<sequence>MDAVRLIGFGRRALAQSQDAPDIMREVWQAQALAQAIGSRLAMQGPPELRGEALGLSEAGARGSGGSALPMVGAGGIRAARMTELSDARQALESLSALLGDAGIALVGVASESFEEGAYWQCMEAIDAADESRDRVLDILRRLPDRDSRPPRTWQGRECGQGPGPDGDTDVGADAGLDPDPSTAA</sequence>
<organism evidence="2 3">
    <name type="scientific">Streptomyces beihaiensis</name>
    <dbReference type="NCBI Taxonomy" id="2984495"/>
    <lineage>
        <taxon>Bacteria</taxon>
        <taxon>Bacillati</taxon>
        <taxon>Actinomycetota</taxon>
        <taxon>Actinomycetes</taxon>
        <taxon>Kitasatosporales</taxon>
        <taxon>Streptomycetaceae</taxon>
        <taxon>Streptomyces</taxon>
    </lineage>
</organism>
<dbReference type="Proteomes" id="UP001163064">
    <property type="component" value="Unassembled WGS sequence"/>
</dbReference>
<evidence type="ECO:0000256" key="1">
    <source>
        <dbReference type="SAM" id="MobiDB-lite"/>
    </source>
</evidence>
<gene>
    <name evidence="2" type="ORF">OFY01_19775</name>
</gene>
<dbReference type="Pfam" id="PF19594">
    <property type="entry name" value="DUF6099"/>
    <property type="match status" value="1"/>
</dbReference>
<protein>
    <submittedName>
        <fullName evidence="2">DUF6099 family protein</fullName>
    </submittedName>
</protein>
<evidence type="ECO:0000313" key="2">
    <source>
        <dbReference type="EMBL" id="MCX3061960.1"/>
    </source>
</evidence>
<accession>A0ABT3U132</accession>
<dbReference type="RefSeq" id="WP_266601736.1">
    <property type="nucleotide sequence ID" value="NZ_JAPHNL010000253.1"/>
</dbReference>